<proteinExistence type="predicted"/>
<name>A0ACC6RE09_9BURK</name>
<dbReference type="EC" id="2.-.-.-" evidence="1"/>
<gene>
    <name evidence="1" type="ORF">VSR83_07210</name>
</gene>
<keyword evidence="1" id="KW-0808">Transferase</keyword>
<evidence type="ECO:0000313" key="1">
    <source>
        <dbReference type="EMBL" id="MEM5399876.1"/>
    </source>
</evidence>
<keyword evidence="2" id="KW-1185">Reference proteome</keyword>
<sequence length="239" mass="27122">MSARLNEFQQPIGDPVTGWQPRERPARVTIEGQFCRIEPIDLDRHAVDLFGAYGTAADGRDWTYLFSEPFTDFAAFREYLAKAAASSDPFHYAVIDRASGKAVGTFALMRIEPVHGVIEVGSVTFSPRLKQTPLSTEAQYLLMRYVFDDLGYRRYEWKCDSLNAPSRKTALRLGFQFEGIFRQAIVYKGRNRDTAWFAIIDQDWPLAKAAFEQWLSKENFDAQGQQRASLASLREAAAS</sequence>
<reference evidence="1" key="1">
    <citation type="submission" date="2024-01" db="EMBL/GenBank/DDBJ databases">
        <title>The diversity of rhizobia nodulating Mimosa spp. in eleven states of Brazil covering several biomes is determined by host plant, location, and edaphic factors.</title>
        <authorList>
            <person name="Rouws L."/>
            <person name="Barauna A."/>
            <person name="Beukes C."/>
            <person name="De Faria S.M."/>
            <person name="Gross E."/>
            <person name="Dos Reis Junior F.B."/>
            <person name="Simon M."/>
            <person name="Maluk M."/>
            <person name="Odee D.W."/>
            <person name="Kenicer G."/>
            <person name="Young J.P.W."/>
            <person name="Reis V.M."/>
            <person name="Zilli J."/>
            <person name="James E.K."/>
        </authorList>
    </citation>
    <scope>NUCLEOTIDE SEQUENCE</scope>
    <source>
        <strain evidence="1">JPY452</strain>
    </source>
</reference>
<protein>
    <submittedName>
        <fullName evidence="1">GNAT family protein</fullName>
        <ecNumber evidence="1">2.-.-.-</ecNumber>
    </submittedName>
</protein>
<dbReference type="EMBL" id="JAYMRU010000004">
    <property type="protein sequence ID" value="MEM5399876.1"/>
    <property type="molecule type" value="Genomic_DNA"/>
</dbReference>
<dbReference type="Proteomes" id="UP001392318">
    <property type="component" value="Unassembled WGS sequence"/>
</dbReference>
<evidence type="ECO:0000313" key="2">
    <source>
        <dbReference type="Proteomes" id="UP001392318"/>
    </source>
</evidence>
<accession>A0ACC6RE09</accession>
<organism evidence="1 2">
    <name type="scientific">Paraburkholderia unamae</name>
    <dbReference type="NCBI Taxonomy" id="219649"/>
    <lineage>
        <taxon>Bacteria</taxon>
        <taxon>Pseudomonadati</taxon>
        <taxon>Pseudomonadota</taxon>
        <taxon>Betaproteobacteria</taxon>
        <taxon>Burkholderiales</taxon>
        <taxon>Burkholderiaceae</taxon>
        <taxon>Paraburkholderia</taxon>
    </lineage>
</organism>
<comment type="caution">
    <text evidence="1">The sequence shown here is derived from an EMBL/GenBank/DDBJ whole genome shotgun (WGS) entry which is preliminary data.</text>
</comment>